<evidence type="ECO:0000313" key="3">
    <source>
        <dbReference type="Proteomes" id="UP001142374"/>
    </source>
</evidence>
<reference evidence="2" key="1">
    <citation type="submission" date="2022-06" db="EMBL/GenBank/DDBJ databases">
        <title>WGS of actinobacteria.</title>
        <authorList>
            <person name="Thawai C."/>
        </authorList>
    </citation>
    <scope>NUCLEOTIDE SEQUENCE</scope>
    <source>
        <strain evidence="2">AA8</strain>
    </source>
</reference>
<dbReference type="Proteomes" id="UP001142374">
    <property type="component" value="Unassembled WGS sequence"/>
</dbReference>
<evidence type="ECO:0000313" key="2">
    <source>
        <dbReference type="EMBL" id="MCQ8768474.1"/>
    </source>
</evidence>
<dbReference type="AlphaFoldDB" id="A0A9X2LCI1"/>
<proteinExistence type="predicted"/>
<protein>
    <submittedName>
        <fullName evidence="2">PqqD family protein</fullName>
    </submittedName>
</protein>
<feature type="compositionally biased region" description="Basic residues" evidence="1">
    <location>
        <begin position="1"/>
        <end position="11"/>
    </location>
</feature>
<name>A0A9X2LCI1_9ACTN</name>
<keyword evidence="3" id="KW-1185">Reference proteome</keyword>
<evidence type="ECO:0000256" key="1">
    <source>
        <dbReference type="SAM" id="MobiDB-lite"/>
    </source>
</evidence>
<sequence length="114" mass="12526">MVLHSIRRTARRTGGERPPQKAVVEGLRAEPDLMAKVLPDGRLDLFSPRTGIRHRCGPLGTSMWIALQQNDWDPGRAAAELAPLWGGDEEGIRAELNGWVGEFLAAGLLTIRPH</sequence>
<feature type="region of interest" description="Disordered" evidence="1">
    <location>
        <begin position="1"/>
        <end position="22"/>
    </location>
</feature>
<accession>A0A9X2LCI1</accession>
<organism evidence="2 3">
    <name type="scientific">Streptomyces telluris</name>
    <dbReference type="NCBI Taxonomy" id="2720021"/>
    <lineage>
        <taxon>Bacteria</taxon>
        <taxon>Bacillati</taxon>
        <taxon>Actinomycetota</taxon>
        <taxon>Actinomycetes</taxon>
        <taxon>Kitasatosporales</taxon>
        <taxon>Streptomycetaceae</taxon>
        <taxon>Streptomyces</taxon>
    </lineage>
</organism>
<comment type="caution">
    <text evidence="2">The sequence shown here is derived from an EMBL/GenBank/DDBJ whole genome shotgun (WGS) entry which is preliminary data.</text>
</comment>
<dbReference type="EMBL" id="JANIID010000001">
    <property type="protein sequence ID" value="MCQ8768474.1"/>
    <property type="molecule type" value="Genomic_DNA"/>
</dbReference>
<dbReference type="RefSeq" id="WP_240976493.1">
    <property type="nucleotide sequence ID" value="NZ_JAATER010000178.1"/>
</dbReference>
<gene>
    <name evidence="2" type="ORF">NQU55_01580</name>
</gene>